<dbReference type="EMBL" id="LAZR01032949">
    <property type="protein sequence ID" value="KKL49462.1"/>
    <property type="molecule type" value="Genomic_DNA"/>
</dbReference>
<protein>
    <submittedName>
        <fullName evidence="1">Uncharacterized protein</fullName>
    </submittedName>
</protein>
<reference evidence="1" key="1">
    <citation type="journal article" date="2015" name="Nature">
        <title>Complex archaea that bridge the gap between prokaryotes and eukaryotes.</title>
        <authorList>
            <person name="Spang A."/>
            <person name="Saw J.H."/>
            <person name="Jorgensen S.L."/>
            <person name="Zaremba-Niedzwiedzka K."/>
            <person name="Martijn J."/>
            <person name="Lind A.E."/>
            <person name="van Eijk R."/>
            <person name="Schleper C."/>
            <person name="Guy L."/>
            <person name="Ettema T.J."/>
        </authorList>
    </citation>
    <scope>NUCLEOTIDE SEQUENCE</scope>
</reference>
<sequence length="84" mass="9567">MPRAPRPRCRVRDRKVTPQVANLIRSIEDAISNGQEVTVMMGDAAMRLRQEGRNEVVALVREYYADSIDTNAFQLLAYLEKACK</sequence>
<name>A0A0F9FEB2_9ZZZZ</name>
<comment type="caution">
    <text evidence="1">The sequence shown here is derived from an EMBL/GenBank/DDBJ whole genome shotgun (WGS) entry which is preliminary data.</text>
</comment>
<proteinExistence type="predicted"/>
<accession>A0A0F9FEB2</accession>
<dbReference type="AlphaFoldDB" id="A0A0F9FEB2"/>
<organism evidence="1">
    <name type="scientific">marine sediment metagenome</name>
    <dbReference type="NCBI Taxonomy" id="412755"/>
    <lineage>
        <taxon>unclassified sequences</taxon>
        <taxon>metagenomes</taxon>
        <taxon>ecological metagenomes</taxon>
    </lineage>
</organism>
<evidence type="ECO:0000313" key="1">
    <source>
        <dbReference type="EMBL" id="KKL49462.1"/>
    </source>
</evidence>
<gene>
    <name evidence="1" type="ORF">LCGC14_2315260</name>
</gene>